<dbReference type="Proteomes" id="UP000197269">
    <property type="component" value="Unassembled WGS sequence"/>
</dbReference>
<evidence type="ECO:0000313" key="3">
    <source>
        <dbReference type="EMBL" id="OWO95096.1"/>
    </source>
</evidence>
<dbReference type="InterPro" id="IPR025568">
    <property type="entry name" value="DUF4334"/>
</dbReference>
<name>A0A246DXT0_9HYPH</name>
<dbReference type="InterPro" id="IPR025951">
    <property type="entry name" value="GXWXG_dom"/>
</dbReference>
<sequence>MPLKSAKRQNEMTAWFSSLAPVQPIEMLGLWRGAGIPSDHPLDGVLENLGWFGKRFHADMRADALLFQWRSDRLVAIDPGIFPISLAIKAAPFGRTRIARNWFSYLQKALRARGTTASLRLQTFDNFATAAMIYDRQPIADYFRRTGDDEVAGMMCVDGDARRYFFELRRIDAASQRRSG</sequence>
<dbReference type="EMBL" id="MXPU01000006">
    <property type="protein sequence ID" value="OWO95096.1"/>
    <property type="molecule type" value="Genomic_DNA"/>
</dbReference>
<organism evidence="3 4">
    <name type="scientific">Rhizobium esperanzae</name>
    <dbReference type="NCBI Taxonomy" id="1967781"/>
    <lineage>
        <taxon>Bacteria</taxon>
        <taxon>Pseudomonadati</taxon>
        <taxon>Pseudomonadota</taxon>
        <taxon>Alphaproteobacteria</taxon>
        <taxon>Hyphomicrobiales</taxon>
        <taxon>Rhizobiaceae</taxon>
        <taxon>Rhizobium/Agrobacterium group</taxon>
        <taxon>Rhizobium</taxon>
    </lineage>
</organism>
<dbReference type="RefSeq" id="WP_088393778.1">
    <property type="nucleotide sequence ID" value="NZ_MXPU01000006.1"/>
</dbReference>
<accession>A0A246DXT0</accession>
<dbReference type="Gene3D" id="2.40.128.580">
    <property type="entry name" value="GXWXG domain"/>
    <property type="match status" value="1"/>
</dbReference>
<dbReference type="Pfam" id="PF14232">
    <property type="entry name" value="DUF4334"/>
    <property type="match status" value="1"/>
</dbReference>
<dbReference type="AlphaFoldDB" id="A0A246DXT0"/>
<gene>
    <name evidence="3" type="ORF">B5E41_10830</name>
</gene>
<evidence type="ECO:0000259" key="1">
    <source>
        <dbReference type="Pfam" id="PF14231"/>
    </source>
</evidence>
<dbReference type="Pfam" id="PF14231">
    <property type="entry name" value="GXWXG"/>
    <property type="match status" value="1"/>
</dbReference>
<protein>
    <recommendedName>
        <fullName evidence="5">DUF4334 domain-containing protein</fullName>
    </recommendedName>
</protein>
<feature type="domain" description="DUF4334" evidence="2">
    <location>
        <begin position="116"/>
        <end position="170"/>
    </location>
</feature>
<proteinExistence type="predicted"/>
<comment type="caution">
    <text evidence="3">The sequence shown here is derived from an EMBL/GenBank/DDBJ whole genome shotgun (WGS) entry which is preliminary data.</text>
</comment>
<evidence type="ECO:0000259" key="2">
    <source>
        <dbReference type="Pfam" id="PF14232"/>
    </source>
</evidence>
<evidence type="ECO:0008006" key="5">
    <source>
        <dbReference type="Google" id="ProtNLM"/>
    </source>
</evidence>
<reference evidence="3 4" key="1">
    <citation type="submission" date="2017-03" db="EMBL/GenBank/DDBJ databases">
        <title>Genome of strain Rhizobium sp. CNPSo 668.</title>
        <authorList>
            <person name="Ribeiro R."/>
        </authorList>
    </citation>
    <scope>NUCLEOTIDE SEQUENCE [LARGE SCALE GENOMIC DNA]</scope>
    <source>
        <strain evidence="3 4">CNPSo 668</strain>
    </source>
</reference>
<evidence type="ECO:0000313" key="4">
    <source>
        <dbReference type="Proteomes" id="UP000197269"/>
    </source>
</evidence>
<feature type="domain" description="GXWXG" evidence="1">
    <location>
        <begin position="15"/>
        <end position="68"/>
    </location>
</feature>